<dbReference type="EC" id="2.3.-.-" evidence="3"/>
<dbReference type="GO" id="GO:0016746">
    <property type="term" value="F:acyltransferase activity"/>
    <property type="evidence" value="ECO:0007669"/>
    <property type="project" value="UniProtKB-KW"/>
</dbReference>
<reference evidence="3 4" key="1">
    <citation type="submission" date="2023-09" db="EMBL/GenBank/DDBJ databases">
        <title>Streptomyces sp. nov.: A antagonism against Alternaria gaisen Producing Streptochlin, Isolated from Tamarix root soil.</title>
        <authorList>
            <person name="Chen Y."/>
        </authorList>
    </citation>
    <scope>NUCLEOTIDE SEQUENCE [LARGE SCALE GENOMIC DNA]</scope>
    <source>
        <strain evidence="3 4">TRM76323</strain>
    </source>
</reference>
<feature type="transmembrane region" description="Helical" evidence="1">
    <location>
        <begin position="53"/>
        <end position="74"/>
    </location>
</feature>
<proteinExistence type="predicted"/>
<keyword evidence="1" id="KW-1133">Transmembrane helix</keyword>
<evidence type="ECO:0000259" key="2">
    <source>
        <dbReference type="Pfam" id="PF01757"/>
    </source>
</evidence>
<evidence type="ECO:0000313" key="4">
    <source>
        <dbReference type="Proteomes" id="UP001250181"/>
    </source>
</evidence>
<sequence>MRRTAHPGRRPATDLSGRDRLPSLTGLRFWAALVVVLYHLSRQAGEIPGISEVTWYGRSGVTFFFVLSGFVLAWTYDGQRVPATVFLWRRFARIWPLLAVTTALSVAAYAALGTDVAPRAVAATLLLVNAWLPDSDLLRGGNPAAWSLSDEAWFYLLFPLLTALPWTRSARGRLAVAVAACAGVLAVWLCGAVIADPVVRSWALGYFPITRTLQFLLGVAAGLAVARGWRPPVSPGAAVALVAVWHLALVPWSRAVPDALWYSPYQASQLLSAPLFALLVAAAAHADREGRRTGLGGRWAIRLGHWSFAWYLVHEIVIRVWVGVHGRPEGLVATALLWLLVIAVSLALAAAAYHCVEHPLERRLRRAGPQPRASGERAPRVPVA</sequence>
<dbReference type="PANTHER" id="PTHR23028:SF53">
    <property type="entry name" value="ACYL_TRANSF_3 DOMAIN-CONTAINING PROTEIN"/>
    <property type="match status" value="1"/>
</dbReference>
<feature type="transmembrane region" description="Helical" evidence="1">
    <location>
        <begin position="233"/>
        <end position="253"/>
    </location>
</feature>
<feature type="transmembrane region" description="Helical" evidence="1">
    <location>
        <begin position="206"/>
        <end position="226"/>
    </location>
</feature>
<keyword evidence="1" id="KW-0472">Membrane</keyword>
<protein>
    <submittedName>
        <fullName evidence="3">Acyltransferase</fullName>
        <ecNumber evidence="3">2.3.-.-</ecNumber>
    </submittedName>
</protein>
<name>A0ABU3QDR2_9ACTN</name>
<evidence type="ECO:0000313" key="3">
    <source>
        <dbReference type="EMBL" id="MDT9680479.1"/>
    </source>
</evidence>
<gene>
    <name evidence="3" type="ORF">RND61_00025</name>
</gene>
<dbReference type="RefSeq" id="WP_315875483.1">
    <property type="nucleotide sequence ID" value="NZ_JAWCTQ010000001.1"/>
</dbReference>
<dbReference type="InterPro" id="IPR050879">
    <property type="entry name" value="Acyltransferase_3"/>
</dbReference>
<feature type="transmembrane region" description="Helical" evidence="1">
    <location>
        <begin position="265"/>
        <end position="284"/>
    </location>
</feature>
<keyword evidence="3" id="KW-0808">Transferase</keyword>
<keyword evidence="3" id="KW-0012">Acyltransferase</keyword>
<feature type="domain" description="Acyltransferase 3" evidence="2">
    <location>
        <begin position="23"/>
        <end position="353"/>
    </location>
</feature>
<dbReference type="PANTHER" id="PTHR23028">
    <property type="entry name" value="ACETYLTRANSFERASE"/>
    <property type="match status" value="1"/>
</dbReference>
<dbReference type="Proteomes" id="UP001250181">
    <property type="component" value="Unassembled WGS sequence"/>
</dbReference>
<keyword evidence="4" id="KW-1185">Reference proteome</keyword>
<feature type="transmembrane region" description="Helical" evidence="1">
    <location>
        <begin position="336"/>
        <end position="356"/>
    </location>
</feature>
<dbReference type="EMBL" id="JAWCTQ010000001">
    <property type="protein sequence ID" value="MDT9680479.1"/>
    <property type="molecule type" value="Genomic_DNA"/>
</dbReference>
<feature type="transmembrane region" description="Helical" evidence="1">
    <location>
        <begin position="305"/>
        <end position="324"/>
    </location>
</feature>
<evidence type="ECO:0000256" key="1">
    <source>
        <dbReference type="SAM" id="Phobius"/>
    </source>
</evidence>
<organism evidence="3 4">
    <name type="scientific">Streptomyces tamarix</name>
    <dbReference type="NCBI Taxonomy" id="3078565"/>
    <lineage>
        <taxon>Bacteria</taxon>
        <taxon>Bacillati</taxon>
        <taxon>Actinomycetota</taxon>
        <taxon>Actinomycetes</taxon>
        <taxon>Kitasatosporales</taxon>
        <taxon>Streptomycetaceae</taxon>
        <taxon>Streptomyces</taxon>
    </lineage>
</organism>
<dbReference type="Pfam" id="PF01757">
    <property type="entry name" value="Acyl_transf_3"/>
    <property type="match status" value="1"/>
</dbReference>
<accession>A0ABU3QDR2</accession>
<feature type="transmembrane region" description="Helical" evidence="1">
    <location>
        <begin position="94"/>
        <end position="112"/>
    </location>
</feature>
<dbReference type="InterPro" id="IPR002656">
    <property type="entry name" value="Acyl_transf_3_dom"/>
</dbReference>
<feature type="transmembrane region" description="Helical" evidence="1">
    <location>
        <begin position="174"/>
        <end position="194"/>
    </location>
</feature>
<comment type="caution">
    <text evidence="3">The sequence shown here is derived from an EMBL/GenBank/DDBJ whole genome shotgun (WGS) entry which is preliminary data.</text>
</comment>
<keyword evidence="1" id="KW-0812">Transmembrane</keyword>